<evidence type="ECO:0000256" key="1">
    <source>
        <dbReference type="ARBA" id="ARBA00004141"/>
    </source>
</evidence>
<dbReference type="AlphaFoldDB" id="A0AAE3D2D4"/>
<evidence type="ECO:0000256" key="3">
    <source>
        <dbReference type="ARBA" id="ARBA00022989"/>
    </source>
</evidence>
<keyword evidence="4 5" id="KW-0472">Membrane</keyword>
<feature type="transmembrane region" description="Helical" evidence="5">
    <location>
        <begin position="174"/>
        <end position="196"/>
    </location>
</feature>
<accession>A0AAE3D2D4</accession>
<name>A0AAE3D2D4_9HYPH</name>
<feature type="transmembrane region" description="Helical" evidence="5">
    <location>
        <begin position="58"/>
        <end position="78"/>
    </location>
</feature>
<keyword evidence="2 5" id="KW-0812">Transmembrane</keyword>
<evidence type="ECO:0000313" key="6">
    <source>
        <dbReference type="EMBL" id="MBW8639699.1"/>
    </source>
</evidence>
<proteinExistence type="predicted"/>
<dbReference type="SUPFAM" id="SSF161098">
    <property type="entry name" value="MetI-like"/>
    <property type="match status" value="1"/>
</dbReference>
<dbReference type="EMBL" id="JAICBX010000004">
    <property type="protein sequence ID" value="MBW8639699.1"/>
    <property type="molecule type" value="Genomic_DNA"/>
</dbReference>
<sequence length="216" mass="23063">MTSLTDLLAGNYPRDLATGMVVNFQIAAIALGLGLALGAPFVLLMLGGKLTRRLASPLIGLMRAAPTFVVMFFLLNIIPRPFLFFEIEVWMPPSLIVALSLTPYAAAYVADNGRAALVGLRAGSQTEALLFLPNLIRAFTVLVMSSSAGVAIGVNEGVAVVLREAERLPTLGEQMLCFALGVFAFGAVFQVGFAIVRVMMRHLSRRKDADAIHAGE</sequence>
<dbReference type="InterPro" id="IPR035906">
    <property type="entry name" value="MetI-like_sf"/>
</dbReference>
<comment type="subcellular location">
    <subcellularLocation>
        <location evidence="1">Membrane</location>
        <topology evidence="1">Multi-pass membrane protein</topology>
    </subcellularLocation>
</comment>
<protein>
    <submittedName>
        <fullName evidence="6">Uncharacterized protein</fullName>
    </submittedName>
</protein>
<gene>
    <name evidence="6" type="ORF">K1W69_21070</name>
</gene>
<dbReference type="GO" id="GO:0016020">
    <property type="term" value="C:membrane"/>
    <property type="evidence" value="ECO:0007669"/>
    <property type="project" value="UniProtKB-SubCell"/>
</dbReference>
<dbReference type="Proteomes" id="UP001196509">
    <property type="component" value="Unassembled WGS sequence"/>
</dbReference>
<evidence type="ECO:0000256" key="2">
    <source>
        <dbReference type="ARBA" id="ARBA00022692"/>
    </source>
</evidence>
<feature type="transmembrane region" description="Helical" evidence="5">
    <location>
        <begin position="20"/>
        <end position="46"/>
    </location>
</feature>
<dbReference type="Gene3D" id="1.10.3720.10">
    <property type="entry name" value="MetI-like"/>
    <property type="match status" value="1"/>
</dbReference>
<organism evidence="6 7">
    <name type="scientific">Flavimaribacter sediminis</name>
    <dbReference type="NCBI Taxonomy" id="2865987"/>
    <lineage>
        <taxon>Bacteria</taxon>
        <taxon>Pseudomonadati</taxon>
        <taxon>Pseudomonadota</taxon>
        <taxon>Alphaproteobacteria</taxon>
        <taxon>Hyphomicrobiales</taxon>
        <taxon>Rhizobiaceae</taxon>
        <taxon>Flavimaribacter</taxon>
    </lineage>
</organism>
<evidence type="ECO:0000256" key="5">
    <source>
        <dbReference type="SAM" id="Phobius"/>
    </source>
</evidence>
<reference evidence="6" key="1">
    <citation type="submission" date="2021-08" db="EMBL/GenBank/DDBJ databases">
        <title>Hoeflea bacterium WL0058 sp. nov., isolated from the sediment.</title>
        <authorList>
            <person name="Wang L."/>
            <person name="Zhang D."/>
        </authorList>
    </citation>
    <scope>NUCLEOTIDE SEQUENCE</scope>
    <source>
        <strain evidence="6">WL0058</strain>
    </source>
</reference>
<feature type="transmembrane region" description="Helical" evidence="5">
    <location>
        <begin position="131"/>
        <end position="154"/>
    </location>
</feature>
<evidence type="ECO:0000313" key="7">
    <source>
        <dbReference type="Proteomes" id="UP001196509"/>
    </source>
</evidence>
<comment type="caution">
    <text evidence="6">The sequence shown here is derived from an EMBL/GenBank/DDBJ whole genome shotgun (WGS) entry which is preliminary data.</text>
</comment>
<evidence type="ECO:0000256" key="4">
    <source>
        <dbReference type="ARBA" id="ARBA00023136"/>
    </source>
</evidence>
<keyword evidence="3 5" id="KW-1133">Transmembrane helix</keyword>
<keyword evidence="7" id="KW-1185">Reference proteome</keyword>
<dbReference type="RefSeq" id="WP_220230410.1">
    <property type="nucleotide sequence ID" value="NZ_JAICBX010000004.1"/>
</dbReference>
<feature type="transmembrane region" description="Helical" evidence="5">
    <location>
        <begin position="90"/>
        <end position="110"/>
    </location>
</feature>